<protein>
    <submittedName>
        <fullName evidence="1">Uncharacterized protein</fullName>
    </submittedName>
</protein>
<accession>K1R024</accession>
<gene>
    <name evidence="1" type="ORF">CGI_10017431</name>
</gene>
<organism evidence="1">
    <name type="scientific">Magallana gigas</name>
    <name type="common">Pacific oyster</name>
    <name type="synonym">Crassostrea gigas</name>
    <dbReference type="NCBI Taxonomy" id="29159"/>
    <lineage>
        <taxon>Eukaryota</taxon>
        <taxon>Metazoa</taxon>
        <taxon>Spiralia</taxon>
        <taxon>Lophotrochozoa</taxon>
        <taxon>Mollusca</taxon>
        <taxon>Bivalvia</taxon>
        <taxon>Autobranchia</taxon>
        <taxon>Pteriomorphia</taxon>
        <taxon>Ostreida</taxon>
        <taxon>Ostreoidea</taxon>
        <taxon>Ostreidae</taxon>
        <taxon>Magallana</taxon>
    </lineage>
</organism>
<reference evidence="1" key="1">
    <citation type="journal article" date="2012" name="Nature">
        <title>The oyster genome reveals stress adaptation and complexity of shell formation.</title>
        <authorList>
            <person name="Zhang G."/>
            <person name="Fang X."/>
            <person name="Guo X."/>
            <person name="Li L."/>
            <person name="Luo R."/>
            <person name="Xu F."/>
            <person name="Yang P."/>
            <person name="Zhang L."/>
            <person name="Wang X."/>
            <person name="Qi H."/>
            <person name="Xiong Z."/>
            <person name="Que H."/>
            <person name="Xie Y."/>
            <person name="Holland P.W."/>
            <person name="Paps J."/>
            <person name="Zhu Y."/>
            <person name="Wu F."/>
            <person name="Chen Y."/>
            <person name="Wang J."/>
            <person name="Peng C."/>
            <person name="Meng J."/>
            <person name="Yang L."/>
            <person name="Liu J."/>
            <person name="Wen B."/>
            <person name="Zhang N."/>
            <person name="Huang Z."/>
            <person name="Zhu Q."/>
            <person name="Feng Y."/>
            <person name="Mount A."/>
            <person name="Hedgecock D."/>
            <person name="Xu Z."/>
            <person name="Liu Y."/>
            <person name="Domazet-Loso T."/>
            <person name="Du Y."/>
            <person name="Sun X."/>
            <person name="Zhang S."/>
            <person name="Liu B."/>
            <person name="Cheng P."/>
            <person name="Jiang X."/>
            <person name="Li J."/>
            <person name="Fan D."/>
            <person name="Wang W."/>
            <person name="Fu W."/>
            <person name="Wang T."/>
            <person name="Wang B."/>
            <person name="Zhang J."/>
            <person name="Peng Z."/>
            <person name="Li Y."/>
            <person name="Li N."/>
            <person name="Wang J."/>
            <person name="Chen M."/>
            <person name="He Y."/>
            <person name="Tan F."/>
            <person name="Song X."/>
            <person name="Zheng Q."/>
            <person name="Huang R."/>
            <person name="Yang H."/>
            <person name="Du X."/>
            <person name="Chen L."/>
            <person name="Yang M."/>
            <person name="Gaffney P.M."/>
            <person name="Wang S."/>
            <person name="Luo L."/>
            <person name="She Z."/>
            <person name="Ming Y."/>
            <person name="Huang W."/>
            <person name="Zhang S."/>
            <person name="Huang B."/>
            <person name="Zhang Y."/>
            <person name="Qu T."/>
            <person name="Ni P."/>
            <person name="Miao G."/>
            <person name="Wang J."/>
            <person name="Wang Q."/>
            <person name="Steinberg C.E."/>
            <person name="Wang H."/>
            <person name="Li N."/>
            <person name="Qian L."/>
            <person name="Zhang G."/>
            <person name="Li Y."/>
            <person name="Yang H."/>
            <person name="Liu X."/>
            <person name="Wang J."/>
            <person name="Yin Y."/>
            <person name="Wang J."/>
        </authorList>
    </citation>
    <scope>NUCLEOTIDE SEQUENCE [LARGE SCALE GENOMIC DNA]</scope>
    <source>
        <strain evidence="1">05x7-T-G4-1.051#20</strain>
    </source>
</reference>
<evidence type="ECO:0000313" key="1">
    <source>
        <dbReference type="EMBL" id="EKC36799.1"/>
    </source>
</evidence>
<sequence>MYLHTQPPVVPTTVQSASGEETPTLLQEITATCTLCSSLSNIPNLPELNPSQIATLLTLGVDDKIRTKIHGGEYVKFSSLLPTDFTIPESNNYKTIDKDGQLLFVKSSDKDLIKSMVKWTEAFHIYVAIVAKLKSAI</sequence>
<dbReference type="EMBL" id="JH817725">
    <property type="protein sequence ID" value="EKC36799.1"/>
    <property type="molecule type" value="Genomic_DNA"/>
</dbReference>
<dbReference type="AlphaFoldDB" id="K1R024"/>
<name>K1R024_MAGGI</name>
<dbReference type="HOGENOM" id="CLU_1867084_0_0_1"/>
<proteinExistence type="predicted"/>
<dbReference type="InParanoid" id="K1R024"/>